<dbReference type="GO" id="GO:0003730">
    <property type="term" value="F:mRNA 3'-UTR binding"/>
    <property type="evidence" value="ECO:0007669"/>
    <property type="project" value="TreeGrafter"/>
</dbReference>
<dbReference type="OrthoDB" id="411815at2759"/>
<dbReference type="SMART" id="SM00054">
    <property type="entry name" value="EFh"/>
    <property type="match status" value="2"/>
</dbReference>
<dbReference type="SUPFAM" id="SSF47473">
    <property type="entry name" value="EF-hand"/>
    <property type="match status" value="2"/>
</dbReference>
<keyword evidence="7" id="KW-1185">Reference proteome</keyword>
<feature type="region of interest" description="Disordered" evidence="3">
    <location>
        <begin position="472"/>
        <end position="501"/>
    </location>
</feature>
<feature type="domain" description="CSD" evidence="5">
    <location>
        <begin position="92"/>
        <end position="157"/>
    </location>
</feature>
<feature type="compositionally biased region" description="Polar residues" evidence="3">
    <location>
        <begin position="490"/>
        <end position="501"/>
    </location>
</feature>
<dbReference type="Proteomes" id="UP000601435">
    <property type="component" value="Unassembled WGS sequence"/>
</dbReference>
<feature type="domain" description="EF-hand" evidence="4">
    <location>
        <begin position="571"/>
        <end position="606"/>
    </location>
</feature>
<dbReference type="PROSITE" id="PS00018">
    <property type="entry name" value="EF_HAND_1"/>
    <property type="match status" value="1"/>
</dbReference>
<keyword evidence="2" id="KW-0106">Calcium</keyword>
<evidence type="ECO:0000256" key="1">
    <source>
        <dbReference type="ARBA" id="ARBA00022553"/>
    </source>
</evidence>
<feature type="region of interest" description="Disordered" evidence="3">
    <location>
        <begin position="1358"/>
        <end position="1377"/>
    </location>
</feature>
<feature type="region of interest" description="Disordered" evidence="3">
    <location>
        <begin position="1315"/>
        <end position="1342"/>
    </location>
</feature>
<reference evidence="6" key="1">
    <citation type="submission" date="2021-02" db="EMBL/GenBank/DDBJ databases">
        <authorList>
            <person name="Dougan E. K."/>
            <person name="Rhodes N."/>
            <person name="Thang M."/>
            <person name="Chan C."/>
        </authorList>
    </citation>
    <scope>NUCLEOTIDE SEQUENCE</scope>
</reference>
<keyword evidence="1" id="KW-0597">Phosphoprotein</keyword>
<dbReference type="InterPro" id="IPR011992">
    <property type="entry name" value="EF-hand-dom_pair"/>
</dbReference>
<dbReference type="PANTHER" id="PTHR12962">
    <property type="entry name" value="CALCIUM-REGULATED HEAT STABLE PROTEIN CRHSP-24-RELATED"/>
    <property type="match status" value="1"/>
</dbReference>
<feature type="domain" description="CSD" evidence="5">
    <location>
        <begin position="2"/>
        <end position="67"/>
    </location>
</feature>
<feature type="compositionally biased region" description="Basic and acidic residues" evidence="3">
    <location>
        <begin position="1326"/>
        <end position="1336"/>
    </location>
</feature>
<dbReference type="EMBL" id="CAJNJA010008753">
    <property type="protein sequence ID" value="CAE7240019.1"/>
    <property type="molecule type" value="Genomic_DNA"/>
</dbReference>
<dbReference type="InterPro" id="IPR011129">
    <property type="entry name" value="CSD"/>
</dbReference>
<dbReference type="Gene3D" id="1.10.238.10">
    <property type="entry name" value="EF-hand"/>
    <property type="match status" value="1"/>
</dbReference>
<sequence>MSATGTVKSFNGAKGFGFIDCGTGTDVFIHIKDCIDGNQPAAGDVLTFDLEPSKSKPGQMQAKNVKGGTAVKEQPGATDPFGSFGAAKSMGTRQGTVKTFNAEKGFGFIAVEDGGPDVFLHVKQCVGSMPKPGDVVTYDVEPSINRPGQMVAKNVTGGSMPLTTAQPQAGAGYGPVRTDVTQLTNPYAQNGMMGGMNMGCAGLGMAAMPGLGLGDMSAMGGMAPQLGCAGFSGCAGCPGCGCGACGCGACGCGACSACGGCGACSGCGLGDCSGCGACGCGGLGDCSGCGACGCTGCGLDGCGACGCAGCGACSSCGCPQGCGCGLNGCGGCMPDMNALGGFAGCGCDGGMPQQLGEQAMAPMAAMPPGAEMGSEEVGQAHYPHEQVEGGSLPALPDLASRVSSALDLQAEPANQPAKDSSELPAHAKDKEVTRRLQLPAEPFVDSYLEQIYPSNYVSSPHSAVTTKLLSSEAGSRVSSPQRGPSVRAGSAQSRGSCVSISSTGSASWKQQIKGARQKLLERFCTTKRAFDAFLGTIRELKRLRYWTGDMLDVELPQEQFCAFLTKHFKNIPKEDHMNIFRFFDTDGSGEISLGEFYAVVEAMSPVRSLADLRCRWIALGYGSACRAMEVMAARHTWGVRRYSCQHFGHLLSKVGVLEWEEHLYIFSAVAAPNMSGTVSLAELYAALGSVSPVLLLEEWRQRLETMYLDVEKAYDPLEDITTQAPLDLSKFVVQAGEHWNMSVLEAKRFFRLCDYDLKGKMTRAKFLAVFKLVKPTLMLEHLRRKLRLFYATLLRKVRSVNKKASLEALAMTLLSNFLQYKQDPKISRKVVPDDYQRTYDLLQLTEKDTALLFSLVDLRGSGKPDPVFWHMLKNFTPSVVLEDLSLLSNNIAAMTLKQVREAQKLPAWQARHLGLTRDPTPELQVWSELADGSRESPWLSQLMPGSAARAAGSRKEAAMLAPLAAISSGLGGTRPLAESSKYSLRLPEARLSQVLSDVYGELAGVEVKAANLLDLLEDTSSQGLPRHAPVGGLSISELAAMVGCVAAADGIPADVSSEGREARAQLEARAHFGPFTDFAVDLREEVRQRIRVAGLPKPLPMGSLEEPQSYVNASRELDPQANLTEEPIETEGSRLAEVISEKLETLKLVKDDNLRESLSAEVCAEVAQRRFLQQDSRVAVVHHVPGSQQWESFYRPIEDCSSYTPDVIMMNKMKNYFLDMGGLVEDQEVMLAKKQRFSQLKRLKTAPGPWYWLYQQIPEVFMRQPSQRCVAMRPVVRASPPDVAKAVETWAHADRDWRLENGKCEELLAENKRRVAEAEASSPLRSRRDATEREMEAVQQSIEKLSAKKTAIAADIEEQRRAEDASKSREAASCGELSQAMKARQDLALALSGAEERQAALEKQTRSMVSRDVLTSAVEEAERLQEQLLTQE</sequence>
<feature type="compositionally biased region" description="Basic and acidic residues" evidence="3">
    <location>
        <begin position="1358"/>
        <end position="1370"/>
    </location>
</feature>
<dbReference type="PROSITE" id="PS50222">
    <property type="entry name" value="EF_HAND_2"/>
    <property type="match status" value="1"/>
</dbReference>
<evidence type="ECO:0000256" key="3">
    <source>
        <dbReference type="SAM" id="MobiDB-lite"/>
    </source>
</evidence>
<evidence type="ECO:0000256" key="2">
    <source>
        <dbReference type="ARBA" id="ARBA00022837"/>
    </source>
</evidence>
<organism evidence="6 7">
    <name type="scientific">Symbiodinium necroappetens</name>
    <dbReference type="NCBI Taxonomy" id="1628268"/>
    <lineage>
        <taxon>Eukaryota</taxon>
        <taxon>Sar</taxon>
        <taxon>Alveolata</taxon>
        <taxon>Dinophyceae</taxon>
        <taxon>Suessiales</taxon>
        <taxon>Symbiodiniaceae</taxon>
        <taxon>Symbiodinium</taxon>
    </lineage>
</organism>
<name>A0A812L1L8_9DINO</name>
<dbReference type="InterPro" id="IPR018247">
    <property type="entry name" value="EF_Hand_1_Ca_BS"/>
</dbReference>
<feature type="non-terminal residue" evidence="6">
    <location>
        <position position="1432"/>
    </location>
</feature>
<gene>
    <name evidence="6" type="primary">cspA</name>
    <name evidence="6" type="ORF">SNEC2469_LOCUS4262</name>
</gene>
<dbReference type="Pfam" id="PF00313">
    <property type="entry name" value="CSD"/>
    <property type="match status" value="2"/>
</dbReference>
<dbReference type="GO" id="GO:0043488">
    <property type="term" value="P:regulation of mRNA stability"/>
    <property type="evidence" value="ECO:0007669"/>
    <property type="project" value="TreeGrafter"/>
</dbReference>
<dbReference type="PANTHER" id="PTHR12962:SF1">
    <property type="entry name" value="COLD SHOCK DOMAIN-CONTAINING PROTEIN CG9705"/>
    <property type="match status" value="1"/>
</dbReference>
<evidence type="ECO:0000259" key="5">
    <source>
        <dbReference type="PROSITE" id="PS51857"/>
    </source>
</evidence>
<protein>
    <submittedName>
        <fullName evidence="6">CspA protein</fullName>
    </submittedName>
</protein>
<dbReference type="SUPFAM" id="SSF50249">
    <property type="entry name" value="Nucleic acid-binding proteins"/>
    <property type="match status" value="2"/>
</dbReference>
<proteinExistence type="predicted"/>
<dbReference type="InterPro" id="IPR052069">
    <property type="entry name" value="Ca-reg_mRNA-binding_domain"/>
</dbReference>
<dbReference type="CDD" id="cd04458">
    <property type="entry name" value="CSP_CDS"/>
    <property type="match status" value="2"/>
</dbReference>
<evidence type="ECO:0000313" key="7">
    <source>
        <dbReference type="Proteomes" id="UP000601435"/>
    </source>
</evidence>
<dbReference type="InterPro" id="IPR002048">
    <property type="entry name" value="EF_hand_dom"/>
</dbReference>
<feature type="compositionally biased region" description="Basic and acidic residues" evidence="3">
    <location>
        <begin position="419"/>
        <end position="434"/>
    </location>
</feature>
<dbReference type="PROSITE" id="PS51857">
    <property type="entry name" value="CSD_2"/>
    <property type="match status" value="2"/>
</dbReference>
<dbReference type="GO" id="GO:0005509">
    <property type="term" value="F:calcium ion binding"/>
    <property type="evidence" value="ECO:0007669"/>
    <property type="project" value="InterPro"/>
</dbReference>
<feature type="compositionally biased region" description="Polar residues" evidence="3">
    <location>
        <begin position="472"/>
        <end position="482"/>
    </location>
</feature>
<evidence type="ECO:0000259" key="4">
    <source>
        <dbReference type="PROSITE" id="PS50222"/>
    </source>
</evidence>
<accession>A0A812L1L8</accession>
<dbReference type="InterPro" id="IPR012340">
    <property type="entry name" value="NA-bd_OB-fold"/>
</dbReference>
<dbReference type="SMART" id="SM00357">
    <property type="entry name" value="CSP"/>
    <property type="match status" value="2"/>
</dbReference>
<feature type="region of interest" description="Disordered" evidence="3">
    <location>
        <begin position="410"/>
        <end position="434"/>
    </location>
</feature>
<dbReference type="Gene3D" id="2.40.50.140">
    <property type="entry name" value="Nucleic acid-binding proteins"/>
    <property type="match status" value="2"/>
</dbReference>
<dbReference type="InterPro" id="IPR002059">
    <property type="entry name" value="CSP_DNA-bd"/>
</dbReference>
<dbReference type="GO" id="GO:0005737">
    <property type="term" value="C:cytoplasm"/>
    <property type="evidence" value="ECO:0007669"/>
    <property type="project" value="TreeGrafter"/>
</dbReference>
<evidence type="ECO:0000313" key="6">
    <source>
        <dbReference type="EMBL" id="CAE7240019.1"/>
    </source>
</evidence>
<comment type="caution">
    <text evidence="6">The sequence shown here is derived from an EMBL/GenBank/DDBJ whole genome shotgun (WGS) entry which is preliminary data.</text>
</comment>
<feature type="region of interest" description="Disordered" evidence="3">
    <location>
        <begin position="52"/>
        <end position="86"/>
    </location>
</feature>